<dbReference type="NCBIfam" id="TIGR00702">
    <property type="entry name" value="YcaO-type kinase domain"/>
    <property type="match status" value="1"/>
</dbReference>
<dbReference type="OrthoDB" id="2379922at2"/>
<evidence type="ECO:0000259" key="1">
    <source>
        <dbReference type="PROSITE" id="PS51664"/>
    </source>
</evidence>
<dbReference type="KEGG" id="mic:Mic7113_3882"/>
<accession>K9WIL1</accession>
<organism evidence="2 3">
    <name type="scientific">Allocoleopsis franciscana PCC 7113</name>
    <dbReference type="NCBI Taxonomy" id="1173027"/>
    <lineage>
        <taxon>Bacteria</taxon>
        <taxon>Bacillati</taxon>
        <taxon>Cyanobacteriota</taxon>
        <taxon>Cyanophyceae</taxon>
        <taxon>Coleofasciculales</taxon>
        <taxon>Coleofasciculaceae</taxon>
        <taxon>Allocoleopsis</taxon>
        <taxon>Allocoleopsis franciscana</taxon>
    </lineage>
</organism>
<gene>
    <name evidence="2" type="ORF">Mic7113_3882</name>
</gene>
<name>K9WIL1_9CYAN</name>
<keyword evidence="3" id="KW-1185">Reference proteome</keyword>
<dbReference type="PANTHER" id="PTHR37809:SF1">
    <property type="entry name" value="RIBOSOMAL PROTEIN S12 METHYLTHIOTRANSFERASE ACCESSORY FACTOR YCAO"/>
    <property type="match status" value="1"/>
</dbReference>
<dbReference type="Gene3D" id="3.30.1330.230">
    <property type="match status" value="2"/>
</dbReference>
<dbReference type="AlphaFoldDB" id="K9WIL1"/>
<dbReference type="eggNOG" id="COG1944">
    <property type="taxonomic scope" value="Bacteria"/>
</dbReference>
<reference evidence="2 3" key="1">
    <citation type="submission" date="2012-06" db="EMBL/GenBank/DDBJ databases">
        <title>Finished chromosome of genome of Microcoleus sp. PCC 7113.</title>
        <authorList>
            <consortium name="US DOE Joint Genome Institute"/>
            <person name="Gugger M."/>
            <person name="Coursin T."/>
            <person name="Rippka R."/>
            <person name="Tandeau De Marsac N."/>
            <person name="Huntemann M."/>
            <person name="Wei C.-L."/>
            <person name="Han J."/>
            <person name="Detter J.C."/>
            <person name="Han C."/>
            <person name="Tapia R."/>
            <person name="Chen A."/>
            <person name="Kyrpides N."/>
            <person name="Mavromatis K."/>
            <person name="Markowitz V."/>
            <person name="Szeto E."/>
            <person name="Ivanova N."/>
            <person name="Pagani I."/>
            <person name="Pati A."/>
            <person name="Goodwin L."/>
            <person name="Nordberg H.P."/>
            <person name="Cantor M.N."/>
            <person name="Hua S.X."/>
            <person name="Woyke T."/>
            <person name="Kerfeld C.A."/>
        </authorList>
    </citation>
    <scope>NUCLEOTIDE SEQUENCE [LARGE SCALE GENOMIC DNA]</scope>
    <source>
        <strain evidence="2 3">PCC 7113</strain>
    </source>
</reference>
<evidence type="ECO:0000313" key="3">
    <source>
        <dbReference type="Proteomes" id="UP000010471"/>
    </source>
</evidence>
<evidence type="ECO:0000313" key="2">
    <source>
        <dbReference type="EMBL" id="AFZ19594.1"/>
    </source>
</evidence>
<protein>
    <recommendedName>
        <fullName evidence="1">YcaO domain-containing protein</fullName>
    </recommendedName>
</protein>
<dbReference type="Proteomes" id="UP000010471">
    <property type="component" value="Chromosome"/>
</dbReference>
<dbReference type="PANTHER" id="PTHR37809">
    <property type="entry name" value="RIBOSOMAL PROTEIN S12 METHYLTHIOTRANSFERASE ACCESSORY FACTOR YCAO"/>
    <property type="match status" value="1"/>
</dbReference>
<dbReference type="PATRIC" id="fig|1173027.3.peg.4271"/>
<dbReference type="InterPro" id="IPR003776">
    <property type="entry name" value="YcaO-like_dom"/>
</dbReference>
<proteinExistence type="predicted"/>
<dbReference type="PROSITE" id="PS51664">
    <property type="entry name" value="YCAO"/>
    <property type="match status" value="1"/>
</dbReference>
<dbReference type="EMBL" id="CP003630">
    <property type="protein sequence ID" value="AFZ19594.1"/>
    <property type="molecule type" value="Genomic_DNA"/>
</dbReference>
<dbReference type="HOGENOM" id="CLU_056369_0_0_3"/>
<feature type="domain" description="YcaO" evidence="1">
    <location>
        <begin position="75"/>
        <end position="443"/>
    </location>
</feature>
<sequence>MTVIHFQNRAYQATKQYWHGTHRTASPSETLERVRPYFKPIGLTRIANITGLDKIGIPVTISIRPNSYSVSTSSGKGTTLEAAMVSAAMESIELYCAETINLPGINLSYTKIAENYQVIPLENLPLRENSFFNVNQPKQWCIGWDILNQNEAAVPVQSVSMNYHRFWEKEVANLGSFEMGSNGLASGNHFLEAVSSALFELIERDAISCHLEAYRKGYGIPGYRMPRVRLETIESPIIQELLAKFAASQVVPILFDCTVDTEISVYRAQIYDPSGNVPSSHGYGTHLDPEVAIIRALTEAAQTRAILISGARDDIFHQYYTVLRLQRNRDAEASIIALNPPTIDARERKSQATSTFEDDIEIILGKLKNSGLNQVIVLDLTPPDWDISVVRVIVPGLEASFHTIYNPKQRALAFAERQLSTMVKPKVEGVHVAETHRPAGGAV</sequence>
<dbReference type="RefSeq" id="WP_015183733.1">
    <property type="nucleotide sequence ID" value="NC_019738.1"/>
</dbReference>
<dbReference type="Pfam" id="PF02624">
    <property type="entry name" value="YcaO"/>
    <property type="match status" value="1"/>
</dbReference>
<dbReference type="STRING" id="1173027.Mic7113_3882"/>